<accession>A0AC35TLM6</accession>
<sequence>MQGKFKMYHLINKNTHLVVLVYYVILVSADILSTLFYTALLTFIIKELLIKESTVTKEFYCLFVMTGLLDLIFIFEEYFSFRCAQMGLFESFYMNFMITSPLARYCITYSLAQLMLTAFFGIIASLNRMSSVYWPMKYLITYFAYVVPFEATYNLDVEDNIMSVQWAWFVLMTAHIATLILVAVLNFLLVRKLKKVFKVKSSQSKISKAEINLAKYCQINFLVILIGVIIELMLCLSNELAWVNTYKYCMTAYMLIESLTVFFPPYTLLIISSDVRNKFFVFIGVKKNFAIMTQLTSTKVKAFPTVI</sequence>
<evidence type="ECO:0000313" key="1">
    <source>
        <dbReference type="Proteomes" id="UP000095286"/>
    </source>
</evidence>
<organism evidence="1 2">
    <name type="scientific">Rhabditophanes sp. KR3021</name>
    <dbReference type="NCBI Taxonomy" id="114890"/>
    <lineage>
        <taxon>Eukaryota</taxon>
        <taxon>Metazoa</taxon>
        <taxon>Ecdysozoa</taxon>
        <taxon>Nematoda</taxon>
        <taxon>Chromadorea</taxon>
        <taxon>Rhabditida</taxon>
        <taxon>Tylenchina</taxon>
        <taxon>Panagrolaimomorpha</taxon>
        <taxon>Strongyloidoidea</taxon>
        <taxon>Alloionematidae</taxon>
        <taxon>Rhabditophanes</taxon>
    </lineage>
</organism>
<proteinExistence type="predicted"/>
<dbReference type="Proteomes" id="UP000095286">
    <property type="component" value="Unplaced"/>
</dbReference>
<dbReference type="WBParaSite" id="RSKR_0000175025.1">
    <property type="protein sequence ID" value="RSKR_0000175025.1"/>
    <property type="gene ID" value="RSKR_0000175025"/>
</dbReference>
<name>A0AC35TLM6_9BILA</name>
<reference evidence="2" key="1">
    <citation type="submission" date="2016-11" db="UniProtKB">
        <authorList>
            <consortium name="WormBaseParasite"/>
        </authorList>
    </citation>
    <scope>IDENTIFICATION</scope>
    <source>
        <strain evidence="2">KR3021</strain>
    </source>
</reference>
<protein>
    <submittedName>
        <fullName evidence="2">Serpentine receptor class gamma</fullName>
    </submittedName>
</protein>
<evidence type="ECO:0000313" key="2">
    <source>
        <dbReference type="WBParaSite" id="RSKR_0000175025.1"/>
    </source>
</evidence>